<accession>A0A5J4WH43</accession>
<dbReference type="EMBL" id="SNRW01002165">
    <property type="protein sequence ID" value="KAA6393685.1"/>
    <property type="molecule type" value="Genomic_DNA"/>
</dbReference>
<feature type="compositionally biased region" description="Acidic residues" evidence="1">
    <location>
        <begin position="27"/>
        <end position="38"/>
    </location>
</feature>
<dbReference type="Proteomes" id="UP000324800">
    <property type="component" value="Unassembled WGS sequence"/>
</dbReference>
<name>A0A5J4WH43_9EUKA</name>
<sequence>MIQFIKSNQEQEFNYQEFNQEEVFNNYEDEDDKDEDSQQEEKFNLLDEFEQAGEFNYYLGIEFENKEGKVDEPGSDDPYEKENGDWGTVQVQVIEYGEICDTGETIFYSQFVGIKLADETTLLLDFIEGIDCVIDN</sequence>
<feature type="region of interest" description="Disordered" evidence="1">
    <location>
        <begin position="18"/>
        <end position="40"/>
    </location>
</feature>
<protein>
    <submittedName>
        <fullName evidence="2">Uncharacterized protein</fullName>
    </submittedName>
</protein>
<proteinExistence type="predicted"/>
<evidence type="ECO:0000256" key="1">
    <source>
        <dbReference type="SAM" id="MobiDB-lite"/>
    </source>
</evidence>
<gene>
    <name evidence="2" type="ORF">EZS28_010787</name>
</gene>
<comment type="caution">
    <text evidence="2">The sequence shown here is derived from an EMBL/GenBank/DDBJ whole genome shotgun (WGS) entry which is preliminary data.</text>
</comment>
<evidence type="ECO:0000313" key="3">
    <source>
        <dbReference type="Proteomes" id="UP000324800"/>
    </source>
</evidence>
<organism evidence="2 3">
    <name type="scientific">Streblomastix strix</name>
    <dbReference type="NCBI Taxonomy" id="222440"/>
    <lineage>
        <taxon>Eukaryota</taxon>
        <taxon>Metamonada</taxon>
        <taxon>Preaxostyla</taxon>
        <taxon>Oxymonadida</taxon>
        <taxon>Streblomastigidae</taxon>
        <taxon>Streblomastix</taxon>
    </lineage>
</organism>
<reference evidence="2 3" key="1">
    <citation type="submission" date="2019-03" db="EMBL/GenBank/DDBJ databases">
        <title>Single cell metagenomics reveals metabolic interactions within the superorganism composed of flagellate Streblomastix strix and complex community of Bacteroidetes bacteria on its surface.</title>
        <authorList>
            <person name="Treitli S.C."/>
            <person name="Kolisko M."/>
            <person name="Husnik F."/>
            <person name="Keeling P."/>
            <person name="Hampl V."/>
        </authorList>
    </citation>
    <scope>NUCLEOTIDE SEQUENCE [LARGE SCALE GENOMIC DNA]</scope>
    <source>
        <strain evidence="2">ST1C</strain>
    </source>
</reference>
<dbReference type="AlphaFoldDB" id="A0A5J4WH43"/>
<evidence type="ECO:0000313" key="2">
    <source>
        <dbReference type="EMBL" id="KAA6393685.1"/>
    </source>
</evidence>